<evidence type="ECO:0000313" key="9">
    <source>
        <dbReference type="Proteomes" id="UP001485043"/>
    </source>
</evidence>
<feature type="compositionally biased region" description="Basic and acidic residues" evidence="5">
    <location>
        <begin position="111"/>
        <end position="120"/>
    </location>
</feature>
<gene>
    <name evidence="8" type="ORF">WJX84_010367</name>
</gene>
<evidence type="ECO:0000259" key="7">
    <source>
        <dbReference type="PROSITE" id="PS51503"/>
    </source>
</evidence>
<keyword evidence="9" id="KW-1185">Reference proteome</keyword>
<feature type="transmembrane region" description="Helical" evidence="6">
    <location>
        <begin position="21"/>
        <end position="38"/>
    </location>
</feature>
<evidence type="ECO:0000256" key="1">
    <source>
        <dbReference type="ARBA" id="ARBA00004173"/>
    </source>
</evidence>
<comment type="subcellular location">
    <subcellularLocation>
        <location evidence="1">Mitochondrion</location>
    </subcellularLocation>
</comment>
<dbReference type="Pfam" id="PF04588">
    <property type="entry name" value="HIG_1_N"/>
    <property type="match status" value="1"/>
</dbReference>
<dbReference type="PANTHER" id="PTHR28018">
    <property type="entry name" value="RESPIRATORY SUPERCOMPLEX FACTOR 2, MITOCHONDRIAL"/>
    <property type="match status" value="1"/>
</dbReference>
<dbReference type="InterPro" id="IPR007667">
    <property type="entry name" value="Hypoxia_induced_domain"/>
</dbReference>
<feature type="transmembrane region" description="Helical" evidence="6">
    <location>
        <begin position="50"/>
        <end position="69"/>
    </location>
</feature>
<feature type="region of interest" description="Disordered" evidence="5">
    <location>
        <begin position="97"/>
        <end position="120"/>
    </location>
</feature>
<dbReference type="Proteomes" id="UP001485043">
    <property type="component" value="Unassembled WGS sequence"/>
</dbReference>
<dbReference type="Gene3D" id="6.10.140.1320">
    <property type="match status" value="1"/>
</dbReference>
<keyword evidence="3 6" id="KW-1133">Transmembrane helix</keyword>
<dbReference type="PROSITE" id="PS51503">
    <property type="entry name" value="HIG1"/>
    <property type="match status" value="1"/>
</dbReference>
<feature type="domain" description="HIG1" evidence="7">
    <location>
        <begin position="1"/>
        <end position="78"/>
    </location>
</feature>
<evidence type="ECO:0000256" key="3">
    <source>
        <dbReference type="ARBA" id="ARBA00022989"/>
    </source>
</evidence>
<evidence type="ECO:0000256" key="5">
    <source>
        <dbReference type="SAM" id="MobiDB-lite"/>
    </source>
</evidence>
<dbReference type="InterPro" id="IPR040153">
    <property type="entry name" value="Rcf2"/>
</dbReference>
<dbReference type="EMBL" id="JALJOV010000557">
    <property type="protein sequence ID" value="KAK9862789.1"/>
    <property type="molecule type" value="Genomic_DNA"/>
</dbReference>
<dbReference type="PANTHER" id="PTHR28018:SF3">
    <property type="entry name" value="RESPIRATORY SUPERCOMPLEX FACTOR 2, MITOCHONDRIAL"/>
    <property type="match status" value="1"/>
</dbReference>
<comment type="caution">
    <text evidence="8">The sequence shown here is derived from an EMBL/GenBank/DDBJ whole genome shotgun (WGS) entry which is preliminary data.</text>
</comment>
<name>A0AAW1SZW5_9CHLO</name>
<evidence type="ECO:0000313" key="8">
    <source>
        <dbReference type="EMBL" id="KAK9862789.1"/>
    </source>
</evidence>
<organism evidence="8 9">
    <name type="scientific">Apatococcus fuscideae</name>
    <dbReference type="NCBI Taxonomy" id="2026836"/>
    <lineage>
        <taxon>Eukaryota</taxon>
        <taxon>Viridiplantae</taxon>
        <taxon>Chlorophyta</taxon>
        <taxon>core chlorophytes</taxon>
        <taxon>Trebouxiophyceae</taxon>
        <taxon>Chlorellales</taxon>
        <taxon>Chlorellaceae</taxon>
        <taxon>Apatococcus</taxon>
    </lineage>
</organism>
<proteinExistence type="predicted"/>
<protein>
    <recommendedName>
        <fullName evidence="7">HIG1 domain-containing protein</fullName>
    </recommendedName>
</protein>
<evidence type="ECO:0000256" key="4">
    <source>
        <dbReference type="ARBA" id="ARBA00023136"/>
    </source>
</evidence>
<keyword evidence="4 6" id="KW-0472">Membrane</keyword>
<sequence>MSTAADIKDWLQHHKLKAIGSFWLATVAGSAAVQYARPIPTQLKVIHTRVYAQAFTLAALAAAGIVDIYDHRTQTNQDMVTYTDRIRILEERLHLISPRPGTEIGDGPTAQDKETKSQKS</sequence>
<evidence type="ECO:0000256" key="2">
    <source>
        <dbReference type="ARBA" id="ARBA00022692"/>
    </source>
</evidence>
<dbReference type="GO" id="GO:0005739">
    <property type="term" value="C:mitochondrion"/>
    <property type="evidence" value="ECO:0007669"/>
    <property type="project" value="UniProtKB-SubCell"/>
</dbReference>
<keyword evidence="2 6" id="KW-0812">Transmembrane</keyword>
<dbReference type="AlphaFoldDB" id="A0AAW1SZW5"/>
<dbReference type="GO" id="GO:0033617">
    <property type="term" value="P:mitochondrial respiratory chain complex IV assembly"/>
    <property type="evidence" value="ECO:0007669"/>
    <property type="project" value="TreeGrafter"/>
</dbReference>
<accession>A0AAW1SZW5</accession>
<evidence type="ECO:0000256" key="6">
    <source>
        <dbReference type="SAM" id="Phobius"/>
    </source>
</evidence>
<reference evidence="8 9" key="1">
    <citation type="journal article" date="2024" name="Nat. Commun.">
        <title>Phylogenomics reveals the evolutionary origins of lichenization in chlorophyte algae.</title>
        <authorList>
            <person name="Puginier C."/>
            <person name="Libourel C."/>
            <person name="Otte J."/>
            <person name="Skaloud P."/>
            <person name="Haon M."/>
            <person name="Grisel S."/>
            <person name="Petersen M."/>
            <person name="Berrin J.G."/>
            <person name="Delaux P.M."/>
            <person name="Dal Grande F."/>
            <person name="Keller J."/>
        </authorList>
    </citation>
    <scope>NUCLEOTIDE SEQUENCE [LARGE SCALE GENOMIC DNA]</scope>
    <source>
        <strain evidence="8 9">SAG 2523</strain>
    </source>
</reference>